<keyword evidence="4" id="KW-0732">Signal</keyword>
<dbReference type="AlphaFoldDB" id="A0A6I6K1Z7"/>
<dbReference type="PROSITE" id="PS51257">
    <property type="entry name" value="PROKAR_LIPOPROTEIN"/>
    <property type="match status" value="1"/>
</dbReference>
<proteinExistence type="predicted"/>
<dbReference type="Gene3D" id="2.40.50.100">
    <property type="match status" value="1"/>
</dbReference>
<comment type="subcellular location">
    <subcellularLocation>
        <location evidence="1">Cell envelope</location>
    </subcellularLocation>
</comment>
<feature type="coiled-coil region" evidence="3">
    <location>
        <begin position="154"/>
        <end position="192"/>
    </location>
</feature>
<dbReference type="InterPro" id="IPR058624">
    <property type="entry name" value="MdtA-like_HH"/>
</dbReference>
<dbReference type="Gene3D" id="1.10.287.470">
    <property type="entry name" value="Helix hairpin bin"/>
    <property type="match status" value="1"/>
</dbReference>
<gene>
    <name evidence="6" type="ORF">GM418_23195</name>
</gene>
<evidence type="ECO:0000256" key="1">
    <source>
        <dbReference type="ARBA" id="ARBA00004196"/>
    </source>
</evidence>
<name>A0A6I6K1Z7_9BACT</name>
<dbReference type="SUPFAM" id="SSF111369">
    <property type="entry name" value="HlyD-like secretion proteins"/>
    <property type="match status" value="1"/>
</dbReference>
<evidence type="ECO:0000313" key="6">
    <source>
        <dbReference type="EMBL" id="QGY46462.1"/>
    </source>
</evidence>
<dbReference type="Pfam" id="PF25876">
    <property type="entry name" value="HH_MFP_RND"/>
    <property type="match status" value="1"/>
</dbReference>
<reference evidence="6 7" key="1">
    <citation type="submission" date="2019-11" db="EMBL/GenBank/DDBJ databases">
        <authorList>
            <person name="Zheng R.K."/>
            <person name="Sun C.M."/>
        </authorList>
    </citation>
    <scope>NUCLEOTIDE SEQUENCE [LARGE SCALE GENOMIC DNA]</scope>
    <source>
        <strain evidence="6 7">WC007</strain>
    </source>
</reference>
<dbReference type="InterPro" id="IPR050465">
    <property type="entry name" value="UPF0194_transport"/>
</dbReference>
<evidence type="ECO:0000256" key="3">
    <source>
        <dbReference type="SAM" id="Coils"/>
    </source>
</evidence>
<dbReference type="RefSeq" id="WP_158869595.1">
    <property type="nucleotide sequence ID" value="NZ_CP046401.1"/>
</dbReference>
<dbReference type="Gene3D" id="2.40.30.170">
    <property type="match status" value="1"/>
</dbReference>
<dbReference type="EMBL" id="CP046401">
    <property type="protein sequence ID" value="QGY46462.1"/>
    <property type="molecule type" value="Genomic_DNA"/>
</dbReference>
<evidence type="ECO:0000259" key="5">
    <source>
        <dbReference type="Pfam" id="PF25876"/>
    </source>
</evidence>
<feature type="signal peptide" evidence="4">
    <location>
        <begin position="1"/>
        <end position="23"/>
    </location>
</feature>
<evidence type="ECO:0000313" key="7">
    <source>
        <dbReference type="Proteomes" id="UP000428260"/>
    </source>
</evidence>
<sequence length="365" mass="40468">MKAQKLIPAILFAVVVLSGCRPAETTTPQRKNLVDAVFASGNVVMKDQYLVTALSEGYLQKTLVEEGDSVFTGQLLFQVQDNASQAQLESAQSAYRVALENSRPDSPTLQKLNQQLLKAQNQFRTDSLNFNRYKNLIKTNAVSKAEYDRAKLAFESSKAEQTSLENTIKETRENLNVELANAKANLVTQQNNSSYFSLTSFTNGIVLQKYKENGELVKRGETLAEIGAGEFIARLQISEEDISRVTTGQEVYIELNTHKNQSFKGEITKVYPAFNVQEQSFIAEASFSETVQGIKAGTQLQANVVVEKKSDALVIPASFLLTDDYVLKGNSNQKIQVKTGIKTADWVEILGGVTESDKLYLPRKK</sequence>
<organism evidence="6 7">
    <name type="scientific">Maribellus comscasis</name>
    <dbReference type="NCBI Taxonomy" id="2681766"/>
    <lineage>
        <taxon>Bacteria</taxon>
        <taxon>Pseudomonadati</taxon>
        <taxon>Bacteroidota</taxon>
        <taxon>Bacteroidia</taxon>
        <taxon>Marinilabiliales</taxon>
        <taxon>Prolixibacteraceae</taxon>
        <taxon>Maribellus</taxon>
    </lineage>
</organism>
<keyword evidence="2 3" id="KW-0175">Coiled coil</keyword>
<dbReference type="Proteomes" id="UP000428260">
    <property type="component" value="Chromosome"/>
</dbReference>
<dbReference type="GO" id="GO:0030313">
    <property type="term" value="C:cell envelope"/>
    <property type="evidence" value="ECO:0007669"/>
    <property type="project" value="UniProtKB-SubCell"/>
</dbReference>
<protein>
    <submittedName>
        <fullName evidence="6">HlyD family efflux transporter periplasmic adaptor subunit</fullName>
    </submittedName>
</protein>
<dbReference type="KEGG" id="mcos:GM418_23195"/>
<feature type="chain" id="PRO_5026302044" evidence="4">
    <location>
        <begin position="24"/>
        <end position="365"/>
    </location>
</feature>
<accession>A0A6I6K1Z7</accession>
<keyword evidence="7" id="KW-1185">Reference proteome</keyword>
<feature type="domain" description="Multidrug resistance protein MdtA-like alpha-helical hairpin" evidence="5">
    <location>
        <begin position="108"/>
        <end position="175"/>
    </location>
</feature>
<dbReference type="PANTHER" id="PTHR32347">
    <property type="entry name" value="EFFLUX SYSTEM COMPONENT YKNX-RELATED"/>
    <property type="match status" value="1"/>
</dbReference>
<evidence type="ECO:0000256" key="2">
    <source>
        <dbReference type="ARBA" id="ARBA00023054"/>
    </source>
</evidence>
<dbReference type="PANTHER" id="PTHR32347:SF23">
    <property type="entry name" value="BLL5650 PROTEIN"/>
    <property type="match status" value="1"/>
</dbReference>
<evidence type="ECO:0000256" key="4">
    <source>
        <dbReference type="SAM" id="SignalP"/>
    </source>
</evidence>